<dbReference type="EMBL" id="AZGN01000055">
    <property type="protein sequence ID" value="KRM31378.1"/>
    <property type="molecule type" value="Genomic_DNA"/>
</dbReference>
<name>A0ABR5PMH5_9LACO</name>
<dbReference type="InterPro" id="IPR053524">
    <property type="entry name" value="Aerial_hyphae_peptide-synth"/>
</dbReference>
<dbReference type="CDD" id="cd04791">
    <property type="entry name" value="LanC_SerThrkinase"/>
    <property type="match status" value="1"/>
</dbReference>
<dbReference type="Pfam" id="PF05147">
    <property type="entry name" value="LANC_like"/>
    <property type="match status" value="1"/>
</dbReference>
<evidence type="ECO:0000313" key="3">
    <source>
        <dbReference type="Proteomes" id="UP000051735"/>
    </source>
</evidence>
<dbReference type="InterPro" id="IPR007822">
    <property type="entry name" value="LANC-like"/>
</dbReference>
<dbReference type="SUPFAM" id="SSF56112">
    <property type="entry name" value="Protein kinase-like (PK-like)"/>
    <property type="match status" value="1"/>
</dbReference>
<accession>A0ABR5PMH5</accession>
<dbReference type="Pfam" id="PF25816">
    <property type="entry name" value="RamC_N"/>
    <property type="match status" value="1"/>
</dbReference>
<sequence>MKYNIEGYLPFTLNDKDFFSEPNKKANEFKVKVPQGWRQFSDLHWQYFLNSKAKLPDQGWKIHLSAGYKDIEQLLQTVTKYLVDKGVTFKVTIGKEEWILKNSKSADRVSSGKFITIYPQNDQEFKEIVHDVSKKIASFEIGPYILSDKRYKNTNIYYRYGAFTELRNDQGILCIRDENGNLIPDSRQPFYQQPNFVEDPLMDEQDISQLRIANKEKLDKYHITGALQFSNAGGVYVGEFQNKNYVLKEGRLQAGIDSNYEDGFSRIKHESDILKKLQNSPYVVNFKEYFPVWIHNYLVEEYLPYENLGDYITDNFPFHGENSEYLNIIKEIAHNLIKAIKDVHSRGIAVGDLQPDNILINENKNVILIDFEQANNKTEKYNPGLKTTGFVDLDVQTYGEADWIAVYKTIRHAFLPIINIDELSDNTSESYQDQNLKKYDPAVYKFLMSFKKECYEKISLESYSLNQKAYFSLDLNNLEEAVKKIRQGIKNNLDFNQERILKGDISQYLSTIGMFNILNGGMGLGLILSDLNEGTRTQFLDWFEQNKAEIWKGIQKDSGLFTGAAGIGSVIYSNINKDLGKKIIDQIDYSQISSLSLKDGLAGIGLALLALNQVEPEFARQRKIKEIARNVNDNYDECPSAGLLDGKLGLLLFLEKVAIYLQDSILFKSVESKVNFFIKNELHRTERGLYLMDETHSNYLPYLNSGSAGLEIVILEFIKDGINIEDGRKLIESLSATNDVKLTYMNGIFDGFCGLMLADLAAENYDYSNALQKKIHLLNNYLVIKKDEILVPGRHGLKNSMDLDSGAIGVLLTLQGIIDNDWGQWLPIIHSAKLSILKGGE</sequence>
<dbReference type="SUPFAM" id="SSF158745">
    <property type="entry name" value="LanC-like"/>
    <property type="match status" value="1"/>
</dbReference>
<dbReference type="NCBIfam" id="NF038151">
    <property type="entry name" value="lanthi_synth_III"/>
    <property type="match status" value="1"/>
</dbReference>
<dbReference type="InterPro" id="IPR011009">
    <property type="entry name" value="Kinase-like_dom_sf"/>
</dbReference>
<dbReference type="GeneID" id="75117128"/>
<evidence type="ECO:0000313" key="2">
    <source>
        <dbReference type="EMBL" id="KRM31378.1"/>
    </source>
</evidence>
<reference evidence="2 3" key="1">
    <citation type="journal article" date="2015" name="Genome Announc.">
        <title>Expanding the biotechnology potential of lactobacilli through comparative genomics of 213 strains and associated genera.</title>
        <authorList>
            <person name="Sun Z."/>
            <person name="Harris H.M."/>
            <person name="McCann A."/>
            <person name="Guo C."/>
            <person name="Argimon S."/>
            <person name="Zhang W."/>
            <person name="Yang X."/>
            <person name="Jeffery I.B."/>
            <person name="Cooney J.C."/>
            <person name="Kagawa T.F."/>
            <person name="Liu W."/>
            <person name="Song Y."/>
            <person name="Salvetti E."/>
            <person name="Wrobel A."/>
            <person name="Rasinkangas P."/>
            <person name="Parkhill J."/>
            <person name="Rea M.C."/>
            <person name="O'Sullivan O."/>
            <person name="Ritari J."/>
            <person name="Douillard F.P."/>
            <person name="Paul Ross R."/>
            <person name="Yang R."/>
            <person name="Briner A.E."/>
            <person name="Felis G.E."/>
            <person name="de Vos W.M."/>
            <person name="Barrangou R."/>
            <person name="Klaenhammer T.R."/>
            <person name="Caufield P.W."/>
            <person name="Cui Y."/>
            <person name="Zhang H."/>
            <person name="O'Toole P.W."/>
        </authorList>
    </citation>
    <scope>NUCLEOTIDE SEQUENCE [LARGE SCALE GENOMIC DNA]</scope>
    <source>
        <strain evidence="2 3">DSM 6629</strain>
    </source>
</reference>
<evidence type="ECO:0000259" key="1">
    <source>
        <dbReference type="PROSITE" id="PS50011"/>
    </source>
</evidence>
<dbReference type="Proteomes" id="UP000051735">
    <property type="component" value="Unassembled WGS sequence"/>
</dbReference>
<dbReference type="PANTHER" id="PTHR44167">
    <property type="entry name" value="OVARIAN-SPECIFIC SERINE/THREONINE-PROTEIN KINASE LOK-RELATED"/>
    <property type="match status" value="1"/>
</dbReference>
<dbReference type="InterPro" id="IPR000719">
    <property type="entry name" value="Prot_kinase_dom"/>
</dbReference>
<dbReference type="SMART" id="SM00220">
    <property type="entry name" value="S_TKc"/>
    <property type="match status" value="1"/>
</dbReference>
<gene>
    <name evidence="2" type="ORF">FC44_GL000615</name>
</gene>
<dbReference type="RefSeq" id="WP_057811702.1">
    <property type="nucleotide sequence ID" value="NZ_AZGN01000055.1"/>
</dbReference>
<organism evidence="2 3">
    <name type="scientific">Lactobacillus intestinalis DSM 6629</name>
    <dbReference type="NCBI Taxonomy" id="1423761"/>
    <lineage>
        <taxon>Bacteria</taxon>
        <taxon>Bacillati</taxon>
        <taxon>Bacillota</taxon>
        <taxon>Bacilli</taxon>
        <taxon>Lactobacillales</taxon>
        <taxon>Lactobacillaceae</taxon>
        <taxon>Lactobacillus</taxon>
    </lineage>
</organism>
<dbReference type="InterPro" id="IPR038498">
    <property type="entry name" value="OspF/SpvC_sf"/>
</dbReference>
<dbReference type="Gene3D" id="3.30.2430.10">
    <property type="entry name" value="phosphothreonine lyase"/>
    <property type="match status" value="1"/>
</dbReference>
<dbReference type="PROSITE" id="PS50011">
    <property type="entry name" value="PROTEIN_KINASE_DOM"/>
    <property type="match status" value="1"/>
</dbReference>
<feature type="domain" description="Protein kinase" evidence="1">
    <location>
        <begin position="221"/>
        <end position="522"/>
    </location>
</feature>
<dbReference type="PANTHER" id="PTHR44167:SF24">
    <property type="entry name" value="SERINE_THREONINE-PROTEIN KINASE CHK2"/>
    <property type="match status" value="1"/>
</dbReference>
<dbReference type="InterPro" id="IPR057929">
    <property type="entry name" value="RamC_N"/>
</dbReference>
<dbReference type="InterPro" id="IPR058053">
    <property type="entry name" value="RamC_C"/>
</dbReference>
<protein>
    <recommendedName>
        <fullName evidence="1">Protein kinase domain-containing protein</fullName>
    </recommendedName>
</protein>
<keyword evidence="3" id="KW-1185">Reference proteome</keyword>
<dbReference type="Gene3D" id="1.50.10.20">
    <property type="match status" value="1"/>
</dbReference>
<comment type="caution">
    <text evidence="2">The sequence shown here is derived from an EMBL/GenBank/DDBJ whole genome shotgun (WGS) entry which is preliminary data.</text>
</comment>
<proteinExistence type="predicted"/>
<dbReference type="Pfam" id="PF00069">
    <property type="entry name" value="Pkinase"/>
    <property type="match status" value="1"/>
</dbReference>
<dbReference type="Gene3D" id="1.10.510.10">
    <property type="entry name" value="Transferase(Phosphotransferase) domain 1"/>
    <property type="match status" value="1"/>
</dbReference>